<comment type="caution">
    <text evidence="4">The sequence shown here is derived from an EMBL/GenBank/DDBJ whole genome shotgun (WGS) entry which is preliminary data.</text>
</comment>
<feature type="domain" description="Calponin-homology (CH)" evidence="3">
    <location>
        <begin position="75"/>
        <end position="124"/>
    </location>
</feature>
<sequence>MRIHQIANVSKALKFLEERTDEPLGSIGTEDIVDGKLKLTLGLLWIIIYRFQIQQIANTMTDLYPFLATEDILQVDAKQALLRWVRYQLEDYSDVIPPIQDFHRSWRTGLAFAALIHRHDPEFL</sequence>
<evidence type="ECO:0000313" key="5">
    <source>
        <dbReference type="Proteomes" id="UP000193648"/>
    </source>
</evidence>
<feature type="domain" description="Calponin-homology (CH)" evidence="3">
    <location>
        <begin position="1"/>
        <end position="52"/>
    </location>
</feature>
<evidence type="ECO:0000313" key="4">
    <source>
        <dbReference type="EMBL" id="ORZ13311.1"/>
    </source>
</evidence>
<keyword evidence="5" id="KW-1185">Reference proteome</keyword>
<protein>
    <submittedName>
        <fullName evidence="4">Calponin homology domain-containing protein</fullName>
    </submittedName>
</protein>
<evidence type="ECO:0000256" key="2">
    <source>
        <dbReference type="ARBA" id="ARBA00023203"/>
    </source>
</evidence>
<dbReference type="Pfam" id="PF00307">
    <property type="entry name" value="CH"/>
    <property type="match status" value="2"/>
</dbReference>
<dbReference type="OrthoDB" id="10017054at2759"/>
<organism evidence="4 5">
    <name type="scientific">Lobosporangium transversale</name>
    <dbReference type="NCBI Taxonomy" id="64571"/>
    <lineage>
        <taxon>Eukaryota</taxon>
        <taxon>Fungi</taxon>
        <taxon>Fungi incertae sedis</taxon>
        <taxon>Mucoromycota</taxon>
        <taxon>Mortierellomycotina</taxon>
        <taxon>Mortierellomycetes</taxon>
        <taxon>Mortierellales</taxon>
        <taxon>Mortierellaceae</taxon>
        <taxon>Lobosporangium</taxon>
    </lineage>
</organism>
<evidence type="ECO:0000259" key="3">
    <source>
        <dbReference type="PROSITE" id="PS50021"/>
    </source>
</evidence>
<dbReference type="SUPFAM" id="SSF47576">
    <property type="entry name" value="Calponin-homology domain, CH-domain"/>
    <property type="match status" value="1"/>
</dbReference>
<keyword evidence="2" id="KW-0009">Actin-binding</keyword>
<dbReference type="AlphaFoldDB" id="A0A1Y2GLL2"/>
<reference evidence="4 5" key="1">
    <citation type="submission" date="2016-07" db="EMBL/GenBank/DDBJ databases">
        <title>Pervasive Adenine N6-methylation of Active Genes in Fungi.</title>
        <authorList>
            <consortium name="DOE Joint Genome Institute"/>
            <person name="Mondo S.J."/>
            <person name="Dannebaum R.O."/>
            <person name="Kuo R.C."/>
            <person name="Labutti K."/>
            <person name="Haridas S."/>
            <person name="Kuo A."/>
            <person name="Salamov A."/>
            <person name="Ahrendt S.R."/>
            <person name="Lipzen A."/>
            <person name="Sullivan W."/>
            <person name="Andreopoulos W.B."/>
            <person name="Clum A."/>
            <person name="Lindquist E."/>
            <person name="Daum C."/>
            <person name="Ramamoorthy G.K."/>
            <person name="Gryganskyi A."/>
            <person name="Culley D."/>
            <person name="Magnuson J.K."/>
            <person name="James T.Y."/>
            <person name="O'Malley M.A."/>
            <person name="Stajich J.E."/>
            <person name="Spatafora J.W."/>
            <person name="Visel A."/>
            <person name="Grigoriev I.V."/>
        </authorList>
    </citation>
    <scope>NUCLEOTIDE SEQUENCE [LARGE SCALE GENOMIC DNA]</scope>
    <source>
        <strain evidence="4 5">NRRL 3116</strain>
    </source>
</reference>
<dbReference type="Proteomes" id="UP000193648">
    <property type="component" value="Unassembled WGS sequence"/>
</dbReference>
<dbReference type="PROSITE" id="PS50021">
    <property type="entry name" value="CH"/>
    <property type="match status" value="2"/>
</dbReference>
<dbReference type="PROSITE" id="PS00020">
    <property type="entry name" value="ACTININ_2"/>
    <property type="match status" value="1"/>
</dbReference>
<evidence type="ECO:0000256" key="1">
    <source>
        <dbReference type="ARBA" id="ARBA00022737"/>
    </source>
</evidence>
<dbReference type="Gene3D" id="1.10.418.10">
    <property type="entry name" value="Calponin-like domain"/>
    <property type="match status" value="2"/>
</dbReference>
<dbReference type="STRING" id="64571.A0A1Y2GLL2"/>
<accession>A0A1Y2GLL2</accession>
<dbReference type="PANTHER" id="PTHR11915">
    <property type="entry name" value="SPECTRIN/FILAMIN RELATED CYTOSKELETAL PROTEIN"/>
    <property type="match status" value="1"/>
</dbReference>
<dbReference type="GeneID" id="33562209"/>
<dbReference type="EMBL" id="MCFF01000023">
    <property type="protein sequence ID" value="ORZ13311.1"/>
    <property type="molecule type" value="Genomic_DNA"/>
</dbReference>
<dbReference type="InterPro" id="IPR036872">
    <property type="entry name" value="CH_dom_sf"/>
</dbReference>
<dbReference type="InterPro" id="IPR001715">
    <property type="entry name" value="CH_dom"/>
</dbReference>
<dbReference type="RefSeq" id="XP_021880392.1">
    <property type="nucleotide sequence ID" value="XM_022020365.1"/>
</dbReference>
<feature type="non-terminal residue" evidence="4">
    <location>
        <position position="124"/>
    </location>
</feature>
<gene>
    <name evidence="4" type="ORF">BCR41DRAFT_292302</name>
</gene>
<name>A0A1Y2GLL2_9FUNG</name>
<proteinExistence type="predicted"/>
<dbReference type="GO" id="GO:0003779">
    <property type="term" value="F:actin binding"/>
    <property type="evidence" value="ECO:0007669"/>
    <property type="project" value="UniProtKB-KW"/>
</dbReference>
<dbReference type="InParanoid" id="A0A1Y2GLL2"/>
<dbReference type="InterPro" id="IPR001589">
    <property type="entry name" value="Actinin_actin-bd_CS"/>
</dbReference>
<keyword evidence="1" id="KW-0677">Repeat</keyword>